<dbReference type="Proteomes" id="UP000789572">
    <property type="component" value="Unassembled WGS sequence"/>
</dbReference>
<evidence type="ECO:0000313" key="1">
    <source>
        <dbReference type="EMBL" id="CAG8639724.1"/>
    </source>
</evidence>
<accession>A0A9N9GWL4</accession>
<name>A0A9N9GWL4_9GLOM</name>
<dbReference type="EMBL" id="CAJVPJ010003422">
    <property type="protein sequence ID" value="CAG8639724.1"/>
    <property type="molecule type" value="Genomic_DNA"/>
</dbReference>
<reference evidence="1" key="1">
    <citation type="submission" date="2021-06" db="EMBL/GenBank/DDBJ databases">
        <authorList>
            <person name="Kallberg Y."/>
            <person name="Tangrot J."/>
            <person name="Rosling A."/>
        </authorList>
    </citation>
    <scope>NUCLEOTIDE SEQUENCE</scope>
    <source>
        <strain evidence="1">IA702</strain>
    </source>
</reference>
<sequence>TNVTERTPTDGLGIGCPIFNGLKRRQSRCRLTSGTTATNASKFILDAIWCKADACNEGNI</sequence>
<feature type="non-terminal residue" evidence="1">
    <location>
        <position position="1"/>
    </location>
</feature>
<keyword evidence="2" id="KW-1185">Reference proteome</keyword>
<protein>
    <submittedName>
        <fullName evidence="1">7523_t:CDS:1</fullName>
    </submittedName>
</protein>
<proteinExistence type="predicted"/>
<evidence type="ECO:0000313" key="2">
    <source>
        <dbReference type="Proteomes" id="UP000789572"/>
    </source>
</evidence>
<comment type="caution">
    <text evidence="1">The sequence shown here is derived from an EMBL/GenBank/DDBJ whole genome shotgun (WGS) entry which is preliminary data.</text>
</comment>
<gene>
    <name evidence="1" type="ORF">POCULU_LOCUS9350</name>
</gene>
<dbReference type="AlphaFoldDB" id="A0A9N9GWL4"/>
<organism evidence="1 2">
    <name type="scientific">Paraglomus occultum</name>
    <dbReference type="NCBI Taxonomy" id="144539"/>
    <lineage>
        <taxon>Eukaryota</taxon>
        <taxon>Fungi</taxon>
        <taxon>Fungi incertae sedis</taxon>
        <taxon>Mucoromycota</taxon>
        <taxon>Glomeromycotina</taxon>
        <taxon>Glomeromycetes</taxon>
        <taxon>Paraglomerales</taxon>
        <taxon>Paraglomeraceae</taxon>
        <taxon>Paraglomus</taxon>
    </lineage>
</organism>